<reference evidence="1 2" key="1">
    <citation type="submission" date="2016-03" db="EMBL/GenBank/DDBJ databases">
        <title>Trachymyrmex septentrionalis WGS genome.</title>
        <authorList>
            <person name="Nygaard S."/>
            <person name="Hu H."/>
            <person name="Boomsma J."/>
            <person name="Zhang G."/>
        </authorList>
    </citation>
    <scope>NUCLEOTIDE SEQUENCE [LARGE SCALE GENOMIC DNA]</scope>
    <source>
        <strain evidence="1">Tsep2-gDNA-1</strain>
        <tissue evidence="1">Whole body</tissue>
    </source>
</reference>
<name>A0A195FBC0_9HYME</name>
<keyword evidence="2" id="KW-1185">Reference proteome</keyword>
<sequence length="131" mass="15358">MEQGHGLYLAPNKYERGVYFGPYKRGQGVATKKKKCQRADKNVLGRNYQRAIRRIRETTALFHCTVLTLQLLKLTSHGFAVVYRFCNAGRSTDQGVDLPRFKKKDFLFKIVTDDKNWILYKNLKRKKLWVS</sequence>
<dbReference type="Proteomes" id="UP000078541">
    <property type="component" value="Unassembled WGS sequence"/>
</dbReference>
<accession>A0A195FBC0</accession>
<dbReference type="EMBL" id="KQ981700">
    <property type="protein sequence ID" value="KYN37522.1"/>
    <property type="molecule type" value="Genomic_DNA"/>
</dbReference>
<organism evidence="1 2">
    <name type="scientific">Trachymyrmex septentrionalis</name>
    <dbReference type="NCBI Taxonomy" id="34720"/>
    <lineage>
        <taxon>Eukaryota</taxon>
        <taxon>Metazoa</taxon>
        <taxon>Ecdysozoa</taxon>
        <taxon>Arthropoda</taxon>
        <taxon>Hexapoda</taxon>
        <taxon>Insecta</taxon>
        <taxon>Pterygota</taxon>
        <taxon>Neoptera</taxon>
        <taxon>Endopterygota</taxon>
        <taxon>Hymenoptera</taxon>
        <taxon>Apocrita</taxon>
        <taxon>Aculeata</taxon>
        <taxon>Formicoidea</taxon>
        <taxon>Formicidae</taxon>
        <taxon>Myrmicinae</taxon>
        <taxon>Trachymyrmex</taxon>
    </lineage>
</organism>
<gene>
    <name evidence="1" type="ORF">ALC56_08123</name>
</gene>
<proteinExistence type="predicted"/>
<evidence type="ECO:0000313" key="1">
    <source>
        <dbReference type="EMBL" id="KYN37522.1"/>
    </source>
</evidence>
<evidence type="ECO:0000313" key="2">
    <source>
        <dbReference type="Proteomes" id="UP000078541"/>
    </source>
</evidence>
<protein>
    <submittedName>
        <fullName evidence="1">Uncharacterized protein</fullName>
    </submittedName>
</protein>
<dbReference type="AlphaFoldDB" id="A0A195FBC0"/>